<sequence length="248" mass="27179">MQATLDARKREILRAVIRSYIETAEPVGSEVVAHQGHLGVSAATIRNEMAALEELGYLAQPHPSAGRIPTDRGYRAYVDQLADTDAPLSTGERLRLRRRLATAVQERERIPKEAARTLANVTKYTSLVAHLEPDRFVFHLEGAANILIQPEFRDARAARPILEALEREEVIAGLLEGAPEQQVSVTIGSEHRVEDLRGCSVVAAAYRIEARPAGALAIVGPTRMPYARVIAFVRYLAESLDDVMAGLA</sequence>
<evidence type="ECO:0000313" key="9">
    <source>
        <dbReference type="EMBL" id="TMJ09741.1"/>
    </source>
</evidence>
<comment type="function">
    <text evidence="5">Negative regulator of class I heat shock genes (grpE-dnaK-dnaJ and groELS operons). Prevents heat-shock induction of these operons.</text>
</comment>
<keyword evidence="4 5" id="KW-0804">Transcription</keyword>
<reference evidence="10 11" key="1">
    <citation type="journal article" date="2019" name="Nat. Microbiol.">
        <title>Mediterranean grassland soil C-N compound turnover is dependent on rainfall and depth, and is mediated by genomically divergent microorganisms.</title>
        <authorList>
            <person name="Diamond S."/>
            <person name="Andeer P.F."/>
            <person name="Li Z."/>
            <person name="Crits-Christoph A."/>
            <person name="Burstein D."/>
            <person name="Anantharaman K."/>
            <person name="Lane K.R."/>
            <person name="Thomas B.C."/>
            <person name="Pan C."/>
            <person name="Northen T.R."/>
            <person name="Banfield J.F."/>
        </authorList>
    </citation>
    <scope>NUCLEOTIDE SEQUENCE [LARGE SCALE GENOMIC DNA]</scope>
    <source>
        <strain evidence="9">NP_1</strain>
        <strain evidence="8">NP_2</strain>
    </source>
</reference>
<dbReference type="InterPro" id="IPR005104">
    <property type="entry name" value="WHTH_HrcA_DNA-bd"/>
</dbReference>
<dbReference type="InterPro" id="IPR036390">
    <property type="entry name" value="WH_DNA-bd_sf"/>
</dbReference>
<evidence type="ECO:0000256" key="5">
    <source>
        <dbReference type="HAMAP-Rule" id="MF_00081"/>
    </source>
</evidence>
<dbReference type="SUPFAM" id="SSF55781">
    <property type="entry name" value="GAF domain-like"/>
    <property type="match status" value="1"/>
</dbReference>
<dbReference type="EMBL" id="VBAI01000150">
    <property type="protein sequence ID" value="TMJ09741.1"/>
    <property type="molecule type" value="Genomic_DNA"/>
</dbReference>
<comment type="similarity">
    <text evidence="5">Belongs to the HrcA family.</text>
</comment>
<dbReference type="GO" id="GO:0003677">
    <property type="term" value="F:DNA binding"/>
    <property type="evidence" value="ECO:0007669"/>
    <property type="project" value="InterPro"/>
</dbReference>
<evidence type="ECO:0000313" key="10">
    <source>
        <dbReference type="Proteomes" id="UP000315217"/>
    </source>
</evidence>
<keyword evidence="3 5" id="KW-0346">Stress response</keyword>
<gene>
    <name evidence="5" type="primary">hrcA</name>
    <name evidence="9" type="ORF">E6G98_08695</name>
    <name evidence="8" type="ORF">E6G99_07120</name>
</gene>
<evidence type="ECO:0000256" key="4">
    <source>
        <dbReference type="ARBA" id="ARBA00023163"/>
    </source>
</evidence>
<evidence type="ECO:0000256" key="3">
    <source>
        <dbReference type="ARBA" id="ARBA00023016"/>
    </source>
</evidence>
<dbReference type="HAMAP" id="MF_00081">
    <property type="entry name" value="HrcA"/>
    <property type="match status" value="1"/>
</dbReference>
<dbReference type="InterPro" id="IPR021153">
    <property type="entry name" value="HrcA_C"/>
</dbReference>
<evidence type="ECO:0000256" key="1">
    <source>
        <dbReference type="ARBA" id="ARBA00022491"/>
    </source>
</evidence>
<evidence type="ECO:0000259" key="6">
    <source>
        <dbReference type="Pfam" id="PF01628"/>
    </source>
</evidence>
<dbReference type="Pfam" id="PF03444">
    <property type="entry name" value="WHD_HrcA"/>
    <property type="match status" value="1"/>
</dbReference>
<dbReference type="SUPFAM" id="SSF46785">
    <property type="entry name" value="Winged helix' DNA-binding domain"/>
    <property type="match status" value="1"/>
</dbReference>
<dbReference type="InterPro" id="IPR036388">
    <property type="entry name" value="WH-like_DNA-bd_sf"/>
</dbReference>
<dbReference type="PANTHER" id="PTHR34824:SF1">
    <property type="entry name" value="HEAT-INDUCIBLE TRANSCRIPTION REPRESSOR HRCA"/>
    <property type="match status" value="1"/>
</dbReference>
<feature type="domain" description="Winged helix-turn-helix transcription repressor HrcA DNA-binding" evidence="7">
    <location>
        <begin position="5"/>
        <end position="76"/>
    </location>
</feature>
<protein>
    <recommendedName>
        <fullName evidence="5">Heat-inducible transcription repressor HrcA</fullName>
    </recommendedName>
</protein>
<keyword evidence="1 5" id="KW-0678">Repressor</keyword>
<organism evidence="9 10">
    <name type="scientific">Candidatus Segetimicrobium genomatis</name>
    <dbReference type="NCBI Taxonomy" id="2569760"/>
    <lineage>
        <taxon>Bacteria</taxon>
        <taxon>Bacillati</taxon>
        <taxon>Candidatus Sysuimicrobiota</taxon>
        <taxon>Candidatus Sysuimicrobiia</taxon>
        <taxon>Candidatus Sysuimicrobiales</taxon>
        <taxon>Candidatus Segetimicrobiaceae</taxon>
        <taxon>Candidatus Segetimicrobium</taxon>
    </lineage>
</organism>
<feature type="domain" description="Heat-inducible transcription repressor HrcA C-terminal" evidence="6">
    <location>
        <begin position="96"/>
        <end position="230"/>
    </location>
</feature>
<dbReference type="Proteomes" id="UP000318661">
    <property type="component" value="Unassembled WGS sequence"/>
</dbReference>
<dbReference type="GO" id="GO:0045892">
    <property type="term" value="P:negative regulation of DNA-templated transcription"/>
    <property type="evidence" value="ECO:0007669"/>
    <property type="project" value="UniProtKB-UniRule"/>
</dbReference>
<proteinExistence type="inferred from homology"/>
<dbReference type="Pfam" id="PF01628">
    <property type="entry name" value="HrcA"/>
    <property type="match status" value="1"/>
</dbReference>
<name>A0A537LP01_9BACT</name>
<dbReference type="InterPro" id="IPR002571">
    <property type="entry name" value="HrcA"/>
</dbReference>
<dbReference type="Gene3D" id="3.30.450.40">
    <property type="match status" value="1"/>
</dbReference>
<dbReference type="EMBL" id="VBAJ01000184">
    <property type="protein sequence ID" value="TMJ07322.1"/>
    <property type="molecule type" value="Genomic_DNA"/>
</dbReference>
<evidence type="ECO:0000313" key="11">
    <source>
        <dbReference type="Proteomes" id="UP000318661"/>
    </source>
</evidence>
<keyword evidence="2 5" id="KW-0805">Transcription regulation</keyword>
<evidence type="ECO:0000259" key="7">
    <source>
        <dbReference type="Pfam" id="PF03444"/>
    </source>
</evidence>
<comment type="caution">
    <text evidence="9">The sequence shown here is derived from an EMBL/GenBank/DDBJ whole genome shotgun (WGS) entry which is preliminary data.</text>
</comment>
<dbReference type="InterPro" id="IPR029016">
    <property type="entry name" value="GAF-like_dom_sf"/>
</dbReference>
<evidence type="ECO:0000313" key="8">
    <source>
        <dbReference type="EMBL" id="TMJ07322.1"/>
    </source>
</evidence>
<dbReference type="Proteomes" id="UP000315217">
    <property type="component" value="Unassembled WGS sequence"/>
</dbReference>
<dbReference type="PANTHER" id="PTHR34824">
    <property type="entry name" value="HEAT-INDUCIBLE TRANSCRIPTION REPRESSOR HRCA"/>
    <property type="match status" value="1"/>
</dbReference>
<evidence type="ECO:0000256" key="2">
    <source>
        <dbReference type="ARBA" id="ARBA00023015"/>
    </source>
</evidence>
<dbReference type="AlphaFoldDB" id="A0A537LP01"/>
<accession>A0A537LP01</accession>
<dbReference type="Gene3D" id="1.10.10.10">
    <property type="entry name" value="Winged helix-like DNA-binding domain superfamily/Winged helix DNA-binding domain"/>
    <property type="match status" value="1"/>
</dbReference>